<evidence type="ECO:0000256" key="1">
    <source>
        <dbReference type="SAM" id="MobiDB-lite"/>
    </source>
</evidence>
<keyword evidence="3" id="KW-1185">Reference proteome</keyword>
<dbReference type="Proteomes" id="UP000299102">
    <property type="component" value="Unassembled WGS sequence"/>
</dbReference>
<accession>A0A4C1VKK7</accession>
<feature type="compositionally biased region" description="Polar residues" evidence="1">
    <location>
        <begin position="44"/>
        <end position="53"/>
    </location>
</feature>
<protein>
    <submittedName>
        <fullName evidence="2">Uncharacterized protein</fullName>
    </submittedName>
</protein>
<feature type="region of interest" description="Disordered" evidence="1">
    <location>
        <begin position="43"/>
        <end position="110"/>
    </location>
</feature>
<organism evidence="2 3">
    <name type="scientific">Eumeta variegata</name>
    <name type="common">Bagworm moth</name>
    <name type="synonym">Eumeta japonica</name>
    <dbReference type="NCBI Taxonomy" id="151549"/>
    <lineage>
        <taxon>Eukaryota</taxon>
        <taxon>Metazoa</taxon>
        <taxon>Ecdysozoa</taxon>
        <taxon>Arthropoda</taxon>
        <taxon>Hexapoda</taxon>
        <taxon>Insecta</taxon>
        <taxon>Pterygota</taxon>
        <taxon>Neoptera</taxon>
        <taxon>Endopterygota</taxon>
        <taxon>Lepidoptera</taxon>
        <taxon>Glossata</taxon>
        <taxon>Ditrysia</taxon>
        <taxon>Tineoidea</taxon>
        <taxon>Psychidae</taxon>
        <taxon>Oiketicinae</taxon>
        <taxon>Eumeta</taxon>
    </lineage>
</organism>
<proteinExistence type="predicted"/>
<reference evidence="2 3" key="1">
    <citation type="journal article" date="2019" name="Commun. Biol.">
        <title>The bagworm genome reveals a unique fibroin gene that provides high tensile strength.</title>
        <authorList>
            <person name="Kono N."/>
            <person name="Nakamura H."/>
            <person name="Ohtoshi R."/>
            <person name="Tomita M."/>
            <person name="Numata K."/>
            <person name="Arakawa K."/>
        </authorList>
    </citation>
    <scope>NUCLEOTIDE SEQUENCE [LARGE SCALE GENOMIC DNA]</scope>
</reference>
<evidence type="ECO:0000313" key="3">
    <source>
        <dbReference type="Proteomes" id="UP000299102"/>
    </source>
</evidence>
<comment type="caution">
    <text evidence="2">The sequence shown here is derived from an EMBL/GenBank/DDBJ whole genome shotgun (WGS) entry which is preliminary data.</text>
</comment>
<name>A0A4C1VKK7_EUMVA</name>
<dbReference type="AlphaFoldDB" id="A0A4C1VKK7"/>
<evidence type="ECO:0000313" key="2">
    <source>
        <dbReference type="EMBL" id="GBP39638.1"/>
    </source>
</evidence>
<sequence>MRFKMKKEGADAAEPVPERARAPAPCAPAPCARVARGSAPRLIGSSSNIFASNTRRKTHTNRGQAGAGNESGLDGELTARPHRSRSGVRSETSNTCRHREMMSHLELNSV</sequence>
<feature type="compositionally biased region" description="Basic and acidic residues" evidence="1">
    <location>
        <begin position="1"/>
        <end position="21"/>
    </location>
</feature>
<gene>
    <name evidence="2" type="ORF">EVAR_25461_1</name>
</gene>
<feature type="region of interest" description="Disordered" evidence="1">
    <location>
        <begin position="1"/>
        <end position="28"/>
    </location>
</feature>
<dbReference type="EMBL" id="BGZK01000369">
    <property type="protein sequence ID" value="GBP39638.1"/>
    <property type="molecule type" value="Genomic_DNA"/>
</dbReference>